<proteinExistence type="predicted"/>
<gene>
    <name evidence="2" type="ORF">ACD_49C00044G0021</name>
</gene>
<dbReference type="Pfam" id="PF01978">
    <property type="entry name" value="TrmB"/>
    <property type="match status" value="1"/>
</dbReference>
<organism evidence="2">
    <name type="scientific">uncultured bacterium</name>
    <name type="common">gcode 4</name>
    <dbReference type="NCBI Taxonomy" id="1234023"/>
    <lineage>
        <taxon>Bacteria</taxon>
        <taxon>environmental samples</taxon>
    </lineage>
</organism>
<comment type="caution">
    <text evidence="2">The sequence shown here is derived from an EMBL/GenBank/DDBJ whole genome shotgun (WGS) entry which is preliminary data.</text>
</comment>
<dbReference type="AlphaFoldDB" id="K2BVX7"/>
<feature type="domain" description="Transcription regulator TrmB N-terminal" evidence="1">
    <location>
        <begin position="10"/>
        <end position="71"/>
    </location>
</feature>
<dbReference type="Gene3D" id="1.10.10.10">
    <property type="entry name" value="Winged helix-like DNA-binding domain superfamily/Winged helix DNA-binding domain"/>
    <property type="match status" value="1"/>
</dbReference>
<dbReference type="InterPro" id="IPR036390">
    <property type="entry name" value="WH_DNA-bd_sf"/>
</dbReference>
<dbReference type="InterPro" id="IPR036388">
    <property type="entry name" value="WH-like_DNA-bd_sf"/>
</dbReference>
<name>K2BVX7_9BACT</name>
<protein>
    <submittedName>
        <fullName evidence="2">Transcriptional regulator TrmB</fullName>
    </submittedName>
</protein>
<reference evidence="2" key="1">
    <citation type="journal article" date="2012" name="Science">
        <title>Fermentation, hydrogen, and sulfur metabolism in multiple uncultivated bacterial phyla.</title>
        <authorList>
            <person name="Wrighton K.C."/>
            <person name="Thomas B.C."/>
            <person name="Sharon I."/>
            <person name="Miller C.S."/>
            <person name="Castelle C.J."/>
            <person name="VerBerkmoes N.C."/>
            <person name="Wilkins M.J."/>
            <person name="Hettich R.L."/>
            <person name="Lipton M.S."/>
            <person name="Williams K.H."/>
            <person name="Long P.E."/>
            <person name="Banfield J.F."/>
        </authorList>
    </citation>
    <scope>NUCLEOTIDE SEQUENCE [LARGE SCALE GENOMIC DNA]</scope>
</reference>
<dbReference type="InterPro" id="IPR002831">
    <property type="entry name" value="Tscrpt_reg_TrmB_N"/>
</dbReference>
<sequence>MKYQKILNKIWLTETESKIYLDLIENWASNIVEISNRTKLNRPLVYKSIPYLLESNLIKEIVKWKRKLLKAESPEYLKNLFEKLTNNFNNIIPELEDIYNTNETRPNIQALVGKKWMKHVFEDVLMSLKRWETYYRYSSRANFSVLYLPKNYRELRDKKQIQRMVITSEKLYETKAKRPEREVVTIPKWFDLFDDNIVKLIYADKIAIIDYNNLTSFIVQNKILALFEKKLFKIMFKFLRGMQKDE</sequence>
<dbReference type="SUPFAM" id="SSF46785">
    <property type="entry name" value="Winged helix' DNA-binding domain"/>
    <property type="match status" value="1"/>
</dbReference>
<dbReference type="EMBL" id="AMFJ01021630">
    <property type="protein sequence ID" value="EKD66419.1"/>
    <property type="molecule type" value="Genomic_DNA"/>
</dbReference>
<evidence type="ECO:0000259" key="1">
    <source>
        <dbReference type="Pfam" id="PF01978"/>
    </source>
</evidence>
<evidence type="ECO:0000313" key="2">
    <source>
        <dbReference type="EMBL" id="EKD66419.1"/>
    </source>
</evidence>
<accession>K2BVX7</accession>